<proteinExistence type="predicted"/>
<dbReference type="Proteomes" id="UP001553031">
    <property type="component" value="Unassembled WGS sequence"/>
</dbReference>
<evidence type="ECO:0000313" key="2">
    <source>
        <dbReference type="Proteomes" id="UP001553031"/>
    </source>
</evidence>
<dbReference type="RefSeq" id="WP_295109527.1">
    <property type="nucleotide sequence ID" value="NZ_JBFBLL010000004.1"/>
</dbReference>
<dbReference type="Gene3D" id="3.40.50.80">
    <property type="entry name" value="Nucleotide-binding domain of ferredoxin-NADP reductase (FNR) module"/>
    <property type="match status" value="1"/>
</dbReference>
<dbReference type="InterPro" id="IPR039261">
    <property type="entry name" value="FNR_nucleotide-bd"/>
</dbReference>
<keyword evidence="2" id="KW-1185">Reference proteome</keyword>
<accession>A0ABV3KC18</accession>
<dbReference type="EMBL" id="JBFBLL010000004">
    <property type="protein sequence ID" value="MEV8157943.1"/>
    <property type="molecule type" value="Genomic_DNA"/>
</dbReference>
<sequence length="41" mass="4312">MMPCDEDDDGAGRPRVPVAADGTLVAGDETALPAIARWLEE</sequence>
<organism evidence="1 2">
    <name type="scientific">Kocuria salsicia</name>
    <dbReference type="NCBI Taxonomy" id="664639"/>
    <lineage>
        <taxon>Bacteria</taxon>
        <taxon>Bacillati</taxon>
        <taxon>Actinomycetota</taxon>
        <taxon>Actinomycetes</taxon>
        <taxon>Micrococcales</taxon>
        <taxon>Micrococcaceae</taxon>
        <taxon>Kocuria</taxon>
    </lineage>
</organism>
<evidence type="ECO:0000313" key="1">
    <source>
        <dbReference type="EMBL" id="MEV8157943.1"/>
    </source>
</evidence>
<reference evidence="1 2" key="1">
    <citation type="submission" date="2024-06" db="EMBL/GenBank/DDBJ databases">
        <title>The Natural Products Discovery Center: Release of the First 8490 Sequenced Strains for Exploring Actinobacteria Biosynthetic Diversity.</title>
        <authorList>
            <person name="Kalkreuter E."/>
            <person name="Kautsar S.A."/>
            <person name="Yang D."/>
            <person name="Bader C.D."/>
            <person name="Teijaro C.N."/>
            <person name="Fluegel L."/>
            <person name="Davis C.M."/>
            <person name="Simpson J.R."/>
            <person name="Lauterbach L."/>
            <person name="Steele A.D."/>
            <person name="Gui C."/>
            <person name="Meng S."/>
            <person name="Li G."/>
            <person name="Viehrig K."/>
            <person name="Ye F."/>
            <person name="Su P."/>
            <person name="Kiefer A.F."/>
            <person name="Nichols A."/>
            <person name="Cepeda A.J."/>
            <person name="Yan W."/>
            <person name="Fan B."/>
            <person name="Jiang Y."/>
            <person name="Adhikari A."/>
            <person name="Zheng C.-J."/>
            <person name="Schuster L."/>
            <person name="Cowan T.M."/>
            <person name="Smanski M.J."/>
            <person name="Chevrette M.G."/>
            <person name="De Carvalho L.P.S."/>
            <person name="Shen B."/>
        </authorList>
    </citation>
    <scope>NUCLEOTIDE SEQUENCE [LARGE SCALE GENOMIC DNA]</scope>
    <source>
        <strain evidence="1 2">NPDC079179</strain>
    </source>
</reference>
<comment type="caution">
    <text evidence="1">The sequence shown here is derived from an EMBL/GenBank/DDBJ whole genome shotgun (WGS) entry which is preliminary data.</text>
</comment>
<gene>
    <name evidence="1" type="ORF">AB0O96_07030</name>
</gene>
<protein>
    <submittedName>
        <fullName evidence="1">Uncharacterized protein</fullName>
    </submittedName>
</protein>
<name>A0ABV3KC18_9MICC</name>